<sequence>MSDAQFWEMNPTATEILNEVKARKIQEINAAYTAEAQPLIKEYPLVEQQSWTAQNTEARAYLAWHADQQGAAPGTPVLDNILMGRNGETGTETLQQLCLAVIENAEMFTQFQQLTGKRQRLVKAVRAAEAVEEIELISW</sequence>
<reference evidence="1 2" key="1">
    <citation type="submission" date="2019-12" db="EMBL/GenBank/DDBJ databases">
        <title>Genome sequencing and assembly of endphytes of Porphyra tenera.</title>
        <authorList>
            <person name="Park J.M."/>
            <person name="Shin R."/>
            <person name="Jo S.H."/>
        </authorList>
    </citation>
    <scope>NUCLEOTIDE SEQUENCE [LARGE SCALE GENOMIC DNA]</scope>
    <source>
        <strain evidence="1 2">GPM3</strain>
    </source>
</reference>
<protein>
    <recommendedName>
        <fullName evidence="3">DUF4376 domain-containing protein</fullName>
    </recommendedName>
</protein>
<organism evidence="1 2">
    <name type="scientific">Vreelandella titanicae</name>
    <dbReference type="NCBI Taxonomy" id="664683"/>
    <lineage>
        <taxon>Bacteria</taxon>
        <taxon>Pseudomonadati</taxon>
        <taxon>Pseudomonadota</taxon>
        <taxon>Gammaproteobacteria</taxon>
        <taxon>Oceanospirillales</taxon>
        <taxon>Halomonadaceae</taxon>
        <taxon>Vreelandella</taxon>
    </lineage>
</organism>
<evidence type="ECO:0000313" key="2">
    <source>
        <dbReference type="Proteomes" id="UP000509761"/>
    </source>
</evidence>
<gene>
    <name evidence="1" type="ORF">FX987_01949</name>
</gene>
<accession>A0AAP9NM83</accession>
<evidence type="ECO:0000313" key="1">
    <source>
        <dbReference type="EMBL" id="QKS24175.1"/>
    </source>
</evidence>
<name>A0AAP9NM83_9GAMM</name>
<dbReference type="Proteomes" id="UP000509761">
    <property type="component" value="Chromosome"/>
</dbReference>
<dbReference type="RefSeq" id="WP_174788162.1">
    <property type="nucleotide sequence ID" value="NZ_CP054580.1"/>
</dbReference>
<evidence type="ECO:0008006" key="3">
    <source>
        <dbReference type="Google" id="ProtNLM"/>
    </source>
</evidence>
<proteinExistence type="predicted"/>
<dbReference type="AlphaFoldDB" id="A0AAP9NM83"/>
<dbReference type="EMBL" id="CP054580">
    <property type="protein sequence ID" value="QKS24175.1"/>
    <property type="molecule type" value="Genomic_DNA"/>
</dbReference>
<keyword evidence="2" id="KW-1185">Reference proteome</keyword>